<name>A0A2S2NJM6_SCHGA</name>
<organism evidence="1">
    <name type="scientific">Schizaphis graminum</name>
    <name type="common">Green bug aphid</name>
    <dbReference type="NCBI Taxonomy" id="13262"/>
    <lineage>
        <taxon>Eukaryota</taxon>
        <taxon>Metazoa</taxon>
        <taxon>Ecdysozoa</taxon>
        <taxon>Arthropoda</taxon>
        <taxon>Hexapoda</taxon>
        <taxon>Insecta</taxon>
        <taxon>Pterygota</taxon>
        <taxon>Neoptera</taxon>
        <taxon>Paraneoptera</taxon>
        <taxon>Hemiptera</taxon>
        <taxon>Sternorrhyncha</taxon>
        <taxon>Aphidomorpha</taxon>
        <taxon>Aphidoidea</taxon>
        <taxon>Aphididae</taxon>
        <taxon>Aphidini</taxon>
        <taxon>Schizaphis</taxon>
    </lineage>
</organism>
<evidence type="ECO:0000313" key="1">
    <source>
        <dbReference type="EMBL" id="MBY17132.1"/>
    </source>
</evidence>
<dbReference type="EMBL" id="GGMR01004513">
    <property type="protein sequence ID" value="MBY17132.1"/>
    <property type="molecule type" value="Transcribed_RNA"/>
</dbReference>
<sequence>MLKNNFHFGVSYNRSVHPCGRSSILLSWRNHVWNRSLLAMDFSSQGSNKDTKKEKGNTFPKIEKILFIATISMTLTKNIDFFLDITIEKKKKKRRKRKKLNVNVNMTINKGNTFPNSGKIFFIVTMSMSIKISIDFFLGKYIYIQLYKLIIIKLLS</sequence>
<accession>A0A2S2NJM6</accession>
<dbReference type="AlphaFoldDB" id="A0A2S2NJM6"/>
<protein>
    <submittedName>
        <fullName evidence="1">Uncharacterized protein</fullName>
    </submittedName>
</protein>
<proteinExistence type="predicted"/>
<reference evidence="1" key="1">
    <citation type="submission" date="2018-04" db="EMBL/GenBank/DDBJ databases">
        <title>Transcriptome of Schizaphis graminum biotype I.</title>
        <authorList>
            <person name="Scully E.D."/>
            <person name="Geib S.M."/>
            <person name="Palmer N.A."/>
            <person name="Koch K."/>
            <person name="Bradshaw J."/>
            <person name="Heng-Moss T."/>
            <person name="Sarath G."/>
        </authorList>
    </citation>
    <scope>NUCLEOTIDE SEQUENCE</scope>
</reference>
<gene>
    <name evidence="1" type="ORF">g.38001</name>
</gene>